<protein>
    <recommendedName>
        <fullName evidence="3">Immunity protein 35</fullName>
    </recommendedName>
</protein>
<evidence type="ECO:0008006" key="3">
    <source>
        <dbReference type="Google" id="ProtNLM"/>
    </source>
</evidence>
<dbReference type="RefSeq" id="WP_143516847.1">
    <property type="nucleotide sequence ID" value="NZ_OBEA01000001.1"/>
</dbReference>
<evidence type="ECO:0000313" key="1">
    <source>
        <dbReference type="EMBL" id="SNY40219.1"/>
    </source>
</evidence>
<name>A0A285HX01_9RHOB</name>
<sequence>MDIREAELLAQEKLAEIQKIIGEDLEFSPGGPRFESGEWCFYYNTKEAIETGNPLAGLAGNGPICIDAEGTVRLGASA</sequence>
<reference evidence="1 2" key="1">
    <citation type="submission" date="2017-09" db="EMBL/GenBank/DDBJ databases">
        <authorList>
            <person name="Ehlers B."/>
            <person name="Leendertz F.H."/>
        </authorList>
    </citation>
    <scope>NUCLEOTIDE SEQUENCE [LARGE SCALE GENOMIC DNA]</scope>
    <source>
        <strain evidence="1 2">CGMCC 1.12662</strain>
    </source>
</reference>
<dbReference type="EMBL" id="OBEA01000001">
    <property type="protein sequence ID" value="SNY40219.1"/>
    <property type="molecule type" value="Genomic_DNA"/>
</dbReference>
<dbReference type="OrthoDB" id="8242099at2"/>
<organism evidence="1 2">
    <name type="scientific">Pseudooceanicola antarcticus</name>
    <dbReference type="NCBI Taxonomy" id="1247613"/>
    <lineage>
        <taxon>Bacteria</taxon>
        <taxon>Pseudomonadati</taxon>
        <taxon>Pseudomonadota</taxon>
        <taxon>Alphaproteobacteria</taxon>
        <taxon>Rhodobacterales</taxon>
        <taxon>Paracoccaceae</taxon>
        <taxon>Pseudooceanicola</taxon>
    </lineage>
</organism>
<accession>A0A285HX01</accession>
<proteinExistence type="predicted"/>
<dbReference type="AlphaFoldDB" id="A0A285HX01"/>
<gene>
    <name evidence="1" type="ORF">SAMN06297129_0702</name>
</gene>
<evidence type="ECO:0000313" key="2">
    <source>
        <dbReference type="Proteomes" id="UP000231655"/>
    </source>
</evidence>
<dbReference type="Proteomes" id="UP000231655">
    <property type="component" value="Unassembled WGS sequence"/>
</dbReference>